<dbReference type="RefSeq" id="WP_320688894.1">
    <property type="nucleotide sequence ID" value="NZ_JAXBLV010000217.1"/>
</dbReference>
<evidence type="ECO:0000313" key="3">
    <source>
        <dbReference type="EMBL" id="MDY3562582.1"/>
    </source>
</evidence>
<sequence length="213" mass="22086">MKKLIPALVAALLLANAAAADVPPPPPPKGKKYVSVTNEVVLGKDVTGHVFVQQVSSGFGAPQFAHEKLELTAGQAKAVDAGGQRSFVSLFAVPQDVAKGFKTDAELFEALKANKVKGAHRLNFASTATVSNQVKGKSVKWTHTVAAIDAKTGMKVKVEGEGYEEPKTNPKKEGSAVPFKGVAAGLAVTAGVLLGGFWLAGRARRKVQSCAAG</sequence>
<feature type="signal peptide" evidence="2">
    <location>
        <begin position="1"/>
        <end position="19"/>
    </location>
</feature>
<dbReference type="EMBL" id="JAXBLV010000217">
    <property type="protein sequence ID" value="MDY3562582.1"/>
    <property type="molecule type" value="Genomic_DNA"/>
</dbReference>
<protein>
    <submittedName>
        <fullName evidence="3">Uncharacterized protein</fullName>
    </submittedName>
</protein>
<accession>A0ABU5F4U6</accession>
<keyword evidence="4" id="KW-1185">Reference proteome</keyword>
<evidence type="ECO:0000256" key="1">
    <source>
        <dbReference type="SAM" id="Phobius"/>
    </source>
</evidence>
<organism evidence="3 4">
    <name type="scientific">Gemmata algarum</name>
    <dbReference type="NCBI Taxonomy" id="2975278"/>
    <lineage>
        <taxon>Bacteria</taxon>
        <taxon>Pseudomonadati</taxon>
        <taxon>Planctomycetota</taxon>
        <taxon>Planctomycetia</taxon>
        <taxon>Gemmatales</taxon>
        <taxon>Gemmataceae</taxon>
        <taxon>Gemmata</taxon>
    </lineage>
</organism>
<evidence type="ECO:0000256" key="2">
    <source>
        <dbReference type="SAM" id="SignalP"/>
    </source>
</evidence>
<dbReference type="Proteomes" id="UP001272242">
    <property type="component" value="Unassembled WGS sequence"/>
</dbReference>
<comment type="caution">
    <text evidence="3">The sequence shown here is derived from an EMBL/GenBank/DDBJ whole genome shotgun (WGS) entry which is preliminary data.</text>
</comment>
<gene>
    <name evidence="3" type="ORF">R5W23_004048</name>
</gene>
<keyword evidence="2" id="KW-0732">Signal</keyword>
<keyword evidence="1" id="KW-0812">Transmembrane</keyword>
<reference evidence="4" key="1">
    <citation type="journal article" date="2023" name="Mar. Drugs">
        <title>Gemmata algarum, a Novel Planctomycete Isolated from an Algal Mat, Displays Antimicrobial Activity.</title>
        <authorList>
            <person name="Kumar G."/>
            <person name="Kallscheuer N."/>
            <person name="Kashif M."/>
            <person name="Ahamad S."/>
            <person name="Jagadeeshwari U."/>
            <person name="Pannikurungottu S."/>
            <person name="Haufschild T."/>
            <person name="Kabuu M."/>
            <person name="Sasikala C."/>
            <person name="Jogler C."/>
            <person name="Ramana C."/>
        </authorList>
    </citation>
    <scope>NUCLEOTIDE SEQUENCE [LARGE SCALE GENOMIC DNA]</scope>
    <source>
        <strain evidence="4">JC673</strain>
    </source>
</reference>
<evidence type="ECO:0000313" key="4">
    <source>
        <dbReference type="Proteomes" id="UP001272242"/>
    </source>
</evidence>
<keyword evidence="1" id="KW-1133">Transmembrane helix</keyword>
<name>A0ABU5F4U6_9BACT</name>
<proteinExistence type="predicted"/>
<keyword evidence="1" id="KW-0472">Membrane</keyword>
<feature type="chain" id="PRO_5045136385" evidence="2">
    <location>
        <begin position="20"/>
        <end position="213"/>
    </location>
</feature>
<feature type="transmembrane region" description="Helical" evidence="1">
    <location>
        <begin position="181"/>
        <end position="200"/>
    </location>
</feature>